<dbReference type="EMBL" id="BAAAKJ010000225">
    <property type="protein sequence ID" value="GAA1400327.1"/>
    <property type="molecule type" value="Genomic_DNA"/>
</dbReference>
<organism evidence="2 3">
    <name type="scientific">Kitasatospora putterlickiae</name>
    <dbReference type="NCBI Taxonomy" id="221725"/>
    <lineage>
        <taxon>Bacteria</taxon>
        <taxon>Bacillati</taxon>
        <taxon>Actinomycetota</taxon>
        <taxon>Actinomycetes</taxon>
        <taxon>Kitasatosporales</taxon>
        <taxon>Streptomycetaceae</taxon>
        <taxon>Kitasatospora</taxon>
    </lineage>
</organism>
<dbReference type="CDD" id="cd06260">
    <property type="entry name" value="DUF820-like"/>
    <property type="match status" value="1"/>
</dbReference>
<dbReference type="Gene3D" id="3.90.1570.10">
    <property type="entry name" value="tt1808, chain A"/>
    <property type="match status" value="1"/>
</dbReference>
<keyword evidence="2" id="KW-0255">Endonuclease</keyword>
<keyword evidence="2" id="KW-0378">Hydrolase</keyword>
<dbReference type="Pfam" id="PF05685">
    <property type="entry name" value="Uma2"/>
    <property type="match status" value="1"/>
</dbReference>
<sequence>MVAMPAVEHPLGEDSLLQAFLELDAPVGSKAEFIEGEIVVTPPPSGQHEGAVSKLAKQFFRSAAIDLDIAGVKGLITPKGRFIPDGTIVPADQFDHLDSWAPAGGVLLVFEVTSINPHKDREPKRRGYAAAGIPCYLLIDRDERTVTLFTNPEGDDYITRTKVEFGKPIDLPAPFSFTLDTAPLR</sequence>
<feature type="domain" description="Putative restriction endonuclease" evidence="1">
    <location>
        <begin position="18"/>
        <end position="180"/>
    </location>
</feature>
<proteinExistence type="predicted"/>
<evidence type="ECO:0000313" key="3">
    <source>
        <dbReference type="Proteomes" id="UP001499863"/>
    </source>
</evidence>
<gene>
    <name evidence="2" type="ORF">GCM10009639_41200</name>
</gene>
<dbReference type="PANTHER" id="PTHR35400:SF3">
    <property type="entry name" value="SLL1072 PROTEIN"/>
    <property type="match status" value="1"/>
</dbReference>
<dbReference type="SUPFAM" id="SSF52980">
    <property type="entry name" value="Restriction endonuclease-like"/>
    <property type="match status" value="1"/>
</dbReference>
<keyword evidence="3" id="KW-1185">Reference proteome</keyword>
<keyword evidence="2" id="KW-0540">Nuclease</keyword>
<reference evidence="2 3" key="1">
    <citation type="journal article" date="2019" name="Int. J. Syst. Evol. Microbiol.">
        <title>The Global Catalogue of Microorganisms (GCM) 10K type strain sequencing project: providing services to taxonomists for standard genome sequencing and annotation.</title>
        <authorList>
            <consortium name="The Broad Institute Genomics Platform"/>
            <consortium name="The Broad Institute Genome Sequencing Center for Infectious Disease"/>
            <person name="Wu L."/>
            <person name="Ma J."/>
        </authorList>
    </citation>
    <scope>NUCLEOTIDE SEQUENCE [LARGE SCALE GENOMIC DNA]</scope>
    <source>
        <strain evidence="2 3">JCM 12393</strain>
    </source>
</reference>
<dbReference type="PANTHER" id="PTHR35400">
    <property type="entry name" value="SLR1083 PROTEIN"/>
    <property type="match status" value="1"/>
</dbReference>
<dbReference type="InterPro" id="IPR011335">
    <property type="entry name" value="Restrct_endonuc-II-like"/>
</dbReference>
<comment type="caution">
    <text evidence="2">The sequence shown here is derived from an EMBL/GenBank/DDBJ whole genome shotgun (WGS) entry which is preliminary data.</text>
</comment>
<dbReference type="InterPro" id="IPR008538">
    <property type="entry name" value="Uma2"/>
</dbReference>
<dbReference type="GO" id="GO:0004519">
    <property type="term" value="F:endonuclease activity"/>
    <property type="evidence" value="ECO:0007669"/>
    <property type="project" value="UniProtKB-KW"/>
</dbReference>
<dbReference type="InterPro" id="IPR012296">
    <property type="entry name" value="Nuclease_put_TT1808"/>
</dbReference>
<evidence type="ECO:0000259" key="1">
    <source>
        <dbReference type="Pfam" id="PF05685"/>
    </source>
</evidence>
<dbReference type="RefSeq" id="WP_344337997.1">
    <property type="nucleotide sequence ID" value="NZ_BAAAKJ010000225.1"/>
</dbReference>
<protein>
    <submittedName>
        <fullName evidence="2">Uma2 family endonuclease</fullName>
    </submittedName>
</protein>
<accession>A0ABN1Y9R9</accession>
<name>A0ABN1Y9R9_9ACTN</name>
<dbReference type="Proteomes" id="UP001499863">
    <property type="component" value="Unassembled WGS sequence"/>
</dbReference>
<evidence type="ECO:0000313" key="2">
    <source>
        <dbReference type="EMBL" id="GAA1400327.1"/>
    </source>
</evidence>